<dbReference type="EMBL" id="FNHE01000002">
    <property type="protein sequence ID" value="SDL85724.1"/>
    <property type="molecule type" value="Genomic_DNA"/>
</dbReference>
<evidence type="ECO:0000259" key="11">
    <source>
        <dbReference type="Pfam" id="PF13537"/>
    </source>
</evidence>
<dbReference type="InterPro" id="IPR006426">
    <property type="entry name" value="Asn_synth_AEB"/>
</dbReference>
<feature type="binding site" evidence="8">
    <location>
        <position position="55"/>
    </location>
    <ligand>
        <name>L-glutamine</name>
        <dbReference type="ChEBI" id="CHEBI:58359"/>
    </ligand>
</feature>
<evidence type="ECO:0000256" key="9">
    <source>
        <dbReference type="SAM" id="MobiDB-lite"/>
    </source>
</evidence>
<feature type="region of interest" description="Disordered" evidence="9">
    <location>
        <begin position="480"/>
        <end position="500"/>
    </location>
</feature>
<keyword evidence="6" id="KW-0061">Asparagine biosynthesis</keyword>
<dbReference type="SUPFAM" id="SSF52402">
    <property type="entry name" value="Adenine nucleotide alpha hydrolases-like"/>
    <property type="match status" value="1"/>
</dbReference>
<dbReference type="AlphaFoldDB" id="A0A1G9NH70"/>
<comment type="catalytic activity">
    <reaction evidence="7">
        <text>L-aspartate + L-glutamine + ATP + H2O = L-asparagine + L-glutamate + AMP + diphosphate + H(+)</text>
        <dbReference type="Rhea" id="RHEA:12228"/>
        <dbReference type="ChEBI" id="CHEBI:15377"/>
        <dbReference type="ChEBI" id="CHEBI:15378"/>
        <dbReference type="ChEBI" id="CHEBI:29985"/>
        <dbReference type="ChEBI" id="CHEBI:29991"/>
        <dbReference type="ChEBI" id="CHEBI:30616"/>
        <dbReference type="ChEBI" id="CHEBI:33019"/>
        <dbReference type="ChEBI" id="CHEBI:58048"/>
        <dbReference type="ChEBI" id="CHEBI:58359"/>
        <dbReference type="ChEBI" id="CHEBI:456215"/>
        <dbReference type="EC" id="6.3.5.4"/>
    </reaction>
</comment>
<accession>A0A1G9NH70</accession>
<dbReference type="Gene3D" id="3.40.50.620">
    <property type="entry name" value="HUPs"/>
    <property type="match status" value="1"/>
</dbReference>
<dbReference type="PIRSF" id="PIRSF001589">
    <property type="entry name" value="Asn_synthetase_glu-h"/>
    <property type="match status" value="1"/>
</dbReference>
<dbReference type="GO" id="GO:0006529">
    <property type="term" value="P:asparagine biosynthetic process"/>
    <property type="evidence" value="ECO:0007669"/>
    <property type="project" value="UniProtKB-KW"/>
</dbReference>
<name>A0A1G9NH70_9ACTN</name>
<keyword evidence="4 8" id="KW-0547">Nucleotide-binding</keyword>
<dbReference type="PANTHER" id="PTHR43284">
    <property type="entry name" value="ASPARAGINE SYNTHETASE (GLUTAMINE-HYDROLYZING)"/>
    <property type="match status" value="1"/>
</dbReference>
<dbReference type="Pfam" id="PF13537">
    <property type="entry name" value="GATase_7"/>
    <property type="match status" value="1"/>
</dbReference>
<dbReference type="SUPFAM" id="SSF56235">
    <property type="entry name" value="N-terminal nucleophile aminohydrolases (Ntn hydrolases)"/>
    <property type="match status" value="1"/>
</dbReference>
<dbReference type="EC" id="6.3.5.4" evidence="3"/>
<gene>
    <name evidence="12" type="ORF">SAMN05660642_01034</name>
</gene>
<dbReference type="GO" id="GO:0005524">
    <property type="term" value="F:ATP binding"/>
    <property type="evidence" value="ECO:0007669"/>
    <property type="project" value="UniProtKB-KW"/>
</dbReference>
<evidence type="ECO:0000256" key="4">
    <source>
        <dbReference type="ARBA" id="ARBA00022741"/>
    </source>
</evidence>
<dbReference type="Pfam" id="PF00733">
    <property type="entry name" value="Asn_synthase"/>
    <property type="match status" value="1"/>
</dbReference>
<evidence type="ECO:0000313" key="13">
    <source>
        <dbReference type="Proteomes" id="UP000198680"/>
    </source>
</evidence>
<evidence type="ECO:0000256" key="3">
    <source>
        <dbReference type="ARBA" id="ARBA00012737"/>
    </source>
</evidence>
<dbReference type="InterPro" id="IPR017932">
    <property type="entry name" value="GATase_2_dom"/>
</dbReference>
<dbReference type="PANTHER" id="PTHR43284:SF1">
    <property type="entry name" value="ASPARAGINE SYNTHETASE"/>
    <property type="match status" value="1"/>
</dbReference>
<feature type="domain" description="Asparagine synthetase" evidence="10">
    <location>
        <begin position="202"/>
        <end position="571"/>
    </location>
</feature>
<dbReference type="GO" id="GO:0004066">
    <property type="term" value="F:asparagine synthase (glutamine-hydrolyzing) activity"/>
    <property type="evidence" value="ECO:0007669"/>
    <property type="project" value="UniProtKB-EC"/>
</dbReference>
<reference evidence="13" key="1">
    <citation type="submission" date="2016-10" db="EMBL/GenBank/DDBJ databases">
        <authorList>
            <person name="Varghese N."/>
            <person name="Submissions S."/>
        </authorList>
    </citation>
    <scope>NUCLEOTIDE SEQUENCE [LARGE SCALE GENOMIC DNA]</scope>
    <source>
        <strain evidence="13">DSM 45419</strain>
    </source>
</reference>
<comment type="similarity">
    <text evidence="2">Belongs to the asparagine synthetase family.</text>
</comment>
<dbReference type="Proteomes" id="UP000198680">
    <property type="component" value="Unassembled WGS sequence"/>
</dbReference>
<dbReference type="STRING" id="1137991.SAMN05660642_01034"/>
<comment type="pathway">
    <text evidence="1">Amino-acid biosynthesis; L-asparagine biosynthesis; L-asparagine from L-aspartate (L-Gln route): step 1/1.</text>
</comment>
<dbReference type="RefSeq" id="WP_091214669.1">
    <property type="nucleotide sequence ID" value="NZ_FNHE01000002.1"/>
</dbReference>
<keyword evidence="6" id="KW-0028">Amino-acid biosynthesis</keyword>
<evidence type="ECO:0000256" key="2">
    <source>
        <dbReference type="ARBA" id="ARBA00005752"/>
    </source>
</evidence>
<keyword evidence="5 8" id="KW-0067">ATP-binding</keyword>
<feature type="region of interest" description="Disordered" evidence="9">
    <location>
        <begin position="581"/>
        <end position="604"/>
    </location>
</feature>
<evidence type="ECO:0000256" key="1">
    <source>
        <dbReference type="ARBA" id="ARBA00005187"/>
    </source>
</evidence>
<dbReference type="InterPro" id="IPR001962">
    <property type="entry name" value="Asn_synthase"/>
</dbReference>
<dbReference type="InterPro" id="IPR029055">
    <property type="entry name" value="Ntn_hydrolases_N"/>
</dbReference>
<evidence type="ECO:0000259" key="10">
    <source>
        <dbReference type="Pfam" id="PF00733"/>
    </source>
</evidence>
<evidence type="ECO:0000256" key="6">
    <source>
        <dbReference type="ARBA" id="ARBA00022888"/>
    </source>
</evidence>
<dbReference type="OrthoDB" id="4310758at2"/>
<evidence type="ECO:0000256" key="7">
    <source>
        <dbReference type="ARBA" id="ARBA00048741"/>
    </source>
</evidence>
<sequence>MSGGVLVAAIGPTGAALTATGRHVTSCSGDGVTVALLGELHYRADLRVGPGRPDDAERIARVYRRGGRTALAALEGDFAFLLYDRPSGRVLAVRDPMGGHRLYHERLGEQVVIATDLATLHRMRGRRADLDVDHLAGYLAAQSPVNEPAGTSTPFRGVGRVPAGAALQVEIPALTTAARPLFAPLEVPPGRGDTLSAAAADFREVFVAAVGERAVGDVACHVSGGLDSSAVLRCAADAAARGRCTLVAGLSVVYRDLRLLARETPYVDSALGIAPGVRSVRLDGDHLLDFDAFADPPEHDEPYPGLWRIAMDRALTLAAFEAGAERVLTGIGADEVLDTHPFHLAADLRSWRLAGAWREARRWAAADNTDPWTVLRPYGFDPLLARRRRRAPEVPAWVRPEFARRTALAERIAEQAASGAASHPVPSVGSALAGIRNRTGDPVRWAVAHPLGLVVSHPFLDRRVLRAALRAVADLRPEPTPSKPLLRAAMGDTLPDPITTRRRKGHFNEVYYRGLLRNRDQLVALVRHPAVADQGILDAEALAAVLDRGAVGGLRVPELHSLNLALTLARWLLQEAGRGPHDGVLPSRPVADDHRGTGPQEAAR</sequence>
<evidence type="ECO:0000313" key="12">
    <source>
        <dbReference type="EMBL" id="SDL85724.1"/>
    </source>
</evidence>
<feature type="domain" description="Glutamine amidotransferase type-2" evidence="11">
    <location>
        <begin position="54"/>
        <end position="121"/>
    </location>
</feature>
<keyword evidence="13" id="KW-1185">Reference proteome</keyword>
<protein>
    <recommendedName>
        <fullName evidence="3">asparagine synthase (glutamine-hydrolyzing)</fullName>
        <ecNumber evidence="3">6.3.5.4</ecNumber>
    </recommendedName>
</protein>
<dbReference type="Gene3D" id="3.60.20.10">
    <property type="entry name" value="Glutamine Phosphoribosylpyrophosphate, subunit 1, domain 1"/>
    <property type="match status" value="1"/>
</dbReference>
<evidence type="ECO:0000256" key="8">
    <source>
        <dbReference type="PIRSR" id="PIRSR001589-2"/>
    </source>
</evidence>
<proteinExistence type="inferred from homology"/>
<dbReference type="InterPro" id="IPR051786">
    <property type="entry name" value="ASN_synthetase/amidase"/>
</dbReference>
<evidence type="ECO:0000256" key="5">
    <source>
        <dbReference type="ARBA" id="ARBA00022840"/>
    </source>
</evidence>
<organism evidence="12 13">
    <name type="scientific">Geodermatophilus siccatus</name>
    <dbReference type="NCBI Taxonomy" id="1137991"/>
    <lineage>
        <taxon>Bacteria</taxon>
        <taxon>Bacillati</taxon>
        <taxon>Actinomycetota</taxon>
        <taxon>Actinomycetes</taxon>
        <taxon>Geodermatophilales</taxon>
        <taxon>Geodermatophilaceae</taxon>
        <taxon>Geodermatophilus</taxon>
    </lineage>
</organism>
<dbReference type="InterPro" id="IPR014729">
    <property type="entry name" value="Rossmann-like_a/b/a_fold"/>
</dbReference>